<dbReference type="PANTHER" id="PTHR46600:SF1">
    <property type="entry name" value="THAP DOMAIN-CONTAINING PROTEIN 1"/>
    <property type="match status" value="1"/>
</dbReference>
<keyword evidence="6" id="KW-0805">Transcription regulation</keyword>
<dbReference type="PANTHER" id="PTHR46600">
    <property type="entry name" value="THAP DOMAIN-CONTAINING"/>
    <property type="match status" value="1"/>
</dbReference>
<evidence type="ECO:0000259" key="14">
    <source>
        <dbReference type="PROSITE" id="PS50950"/>
    </source>
</evidence>
<dbReference type="Pfam" id="PF05485">
    <property type="entry name" value="THAP"/>
    <property type="match status" value="1"/>
</dbReference>
<evidence type="ECO:0000256" key="1">
    <source>
        <dbReference type="ARBA" id="ARBA00004642"/>
    </source>
</evidence>
<feature type="coiled-coil region" evidence="13">
    <location>
        <begin position="318"/>
        <end position="359"/>
    </location>
</feature>
<dbReference type="Gene3D" id="6.20.210.20">
    <property type="entry name" value="THAP domain"/>
    <property type="match status" value="1"/>
</dbReference>
<comment type="subcellular location">
    <subcellularLocation>
        <location evidence="1">Nucleus</location>
        <location evidence="1">Nucleoplasm</location>
    </subcellularLocation>
</comment>
<dbReference type="EMBL" id="CARXXK010000001">
    <property type="protein sequence ID" value="CAI6347548.1"/>
    <property type="molecule type" value="Genomic_DNA"/>
</dbReference>
<comment type="caution">
    <text evidence="15">The sequence shown here is derived from an EMBL/GenBank/DDBJ whole genome shotgun (WGS) entry which is preliminary data.</text>
</comment>
<evidence type="ECO:0000256" key="2">
    <source>
        <dbReference type="ARBA" id="ARBA00006177"/>
    </source>
</evidence>
<evidence type="ECO:0000256" key="12">
    <source>
        <dbReference type="PROSITE-ProRule" id="PRU00309"/>
    </source>
</evidence>
<gene>
    <name evidence="15" type="ORF">MEUPH1_LOCUS4325</name>
</gene>
<evidence type="ECO:0000256" key="9">
    <source>
        <dbReference type="ARBA" id="ARBA00023163"/>
    </source>
</evidence>
<keyword evidence="9" id="KW-0804">Transcription</keyword>
<dbReference type="SMART" id="SM00980">
    <property type="entry name" value="THAP"/>
    <property type="match status" value="1"/>
</dbReference>
<evidence type="ECO:0000256" key="8">
    <source>
        <dbReference type="ARBA" id="ARBA00023125"/>
    </source>
</evidence>
<evidence type="ECO:0000256" key="7">
    <source>
        <dbReference type="ARBA" id="ARBA00023054"/>
    </source>
</evidence>
<evidence type="ECO:0000256" key="11">
    <source>
        <dbReference type="ARBA" id="ARBA00023306"/>
    </source>
</evidence>
<evidence type="ECO:0000256" key="6">
    <source>
        <dbReference type="ARBA" id="ARBA00023015"/>
    </source>
</evidence>
<dbReference type="SMART" id="SM00692">
    <property type="entry name" value="DM3"/>
    <property type="match status" value="1"/>
</dbReference>
<evidence type="ECO:0000256" key="13">
    <source>
        <dbReference type="SAM" id="Coils"/>
    </source>
</evidence>
<keyword evidence="5" id="KW-0862">Zinc</keyword>
<dbReference type="AlphaFoldDB" id="A0AAV0VXS9"/>
<accession>A0AAV0VXS9</accession>
<sequence>MVKCCVVGCTSGYKSNPEKIPQFCVPKDVKRREAWAKAIRRKDFILTEKHFVCFKHFREDDIIRYWKSGDIQIPYTKIKLNEEAVPSIFPGPKYLSKSSTKRKEPTVRCVIPKKIKFGDPEHLKRDVLNSEIPIENVSTNLKIHFNLFDEIASCSNLSSIIHWPLASPVCNNSIQNKYCFVSFCFGDYFPVIEKSVMVNKSGKITFGILGKEVSCTVLGIIPGENINLLADNIKEFEKVNICHGGPGIEEFPKMSSNLCTKSTTGRLKHNQCLQVIKTGSSACQRCRRLRNVLNMQKQRMVSGSRQLTQLSPTKKLAVNELRRVKNNLQKKCNRAKQCIVDLKLELNKVQNEMSKIGNESIKDK</sequence>
<keyword evidence="4 12" id="KW-0863">Zinc-finger</keyword>
<dbReference type="Proteomes" id="UP001160148">
    <property type="component" value="Unassembled WGS sequence"/>
</dbReference>
<dbReference type="PROSITE" id="PS50950">
    <property type="entry name" value="ZF_THAP"/>
    <property type="match status" value="1"/>
</dbReference>
<dbReference type="SUPFAM" id="SSF57716">
    <property type="entry name" value="Glucocorticoid receptor-like (DNA-binding domain)"/>
    <property type="match status" value="1"/>
</dbReference>
<dbReference type="GO" id="GO:0043565">
    <property type="term" value="F:sequence-specific DNA binding"/>
    <property type="evidence" value="ECO:0007669"/>
    <property type="project" value="InterPro"/>
</dbReference>
<dbReference type="InterPro" id="IPR038441">
    <property type="entry name" value="THAP_Znf_sf"/>
</dbReference>
<keyword evidence="8 12" id="KW-0238">DNA-binding</keyword>
<evidence type="ECO:0000313" key="15">
    <source>
        <dbReference type="EMBL" id="CAI6347548.1"/>
    </source>
</evidence>
<dbReference type="InterPro" id="IPR006612">
    <property type="entry name" value="THAP_Znf"/>
</dbReference>
<keyword evidence="3" id="KW-0479">Metal-binding</keyword>
<keyword evidence="10" id="KW-0539">Nucleus</keyword>
<evidence type="ECO:0000256" key="10">
    <source>
        <dbReference type="ARBA" id="ARBA00023242"/>
    </source>
</evidence>
<organism evidence="15 16">
    <name type="scientific">Macrosiphum euphorbiae</name>
    <name type="common">potato aphid</name>
    <dbReference type="NCBI Taxonomy" id="13131"/>
    <lineage>
        <taxon>Eukaryota</taxon>
        <taxon>Metazoa</taxon>
        <taxon>Ecdysozoa</taxon>
        <taxon>Arthropoda</taxon>
        <taxon>Hexapoda</taxon>
        <taxon>Insecta</taxon>
        <taxon>Pterygota</taxon>
        <taxon>Neoptera</taxon>
        <taxon>Paraneoptera</taxon>
        <taxon>Hemiptera</taxon>
        <taxon>Sternorrhyncha</taxon>
        <taxon>Aphidomorpha</taxon>
        <taxon>Aphidoidea</taxon>
        <taxon>Aphididae</taxon>
        <taxon>Macrosiphini</taxon>
        <taxon>Macrosiphum</taxon>
    </lineage>
</organism>
<dbReference type="GO" id="GO:0008270">
    <property type="term" value="F:zinc ion binding"/>
    <property type="evidence" value="ECO:0007669"/>
    <property type="project" value="UniProtKB-KW"/>
</dbReference>
<keyword evidence="11" id="KW-0131">Cell cycle</keyword>
<name>A0AAV0VXS9_9HEMI</name>
<evidence type="ECO:0000256" key="4">
    <source>
        <dbReference type="ARBA" id="ARBA00022771"/>
    </source>
</evidence>
<dbReference type="InterPro" id="IPR026516">
    <property type="entry name" value="THAP1/10"/>
</dbReference>
<dbReference type="GO" id="GO:0005654">
    <property type="term" value="C:nucleoplasm"/>
    <property type="evidence" value="ECO:0007669"/>
    <property type="project" value="UniProtKB-SubCell"/>
</dbReference>
<reference evidence="15 16" key="1">
    <citation type="submission" date="2023-01" db="EMBL/GenBank/DDBJ databases">
        <authorList>
            <person name="Whitehead M."/>
        </authorList>
    </citation>
    <scope>NUCLEOTIDE SEQUENCE [LARGE SCALE GENOMIC DNA]</scope>
</reference>
<evidence type="ECO:0000256" key="5">
    <source>
        <dbReference type="ARBA" id="ARBA00022833"/>
    </source>
</evidence>
<evidence type="ECO:0000256" key="3">
    <source>
        <dbReference type="ARBA" id="ARBA00022723"/>
    </source>
</evidence>
<keyword evidence="16" id="KW-1185">Reference proteome</keyword>
<proteinExistence type="inferred from homology"/>
<protein>
    <recommendedName>
        <fullName evidence="14">THAP-type domain-containing protein</fullName>
    </recommendedName>
</protein>
<evidence type="ECO:0000313" key="16">
    <source>
        <dbReference type="Proteomes" id="UP001160148"/>
    </source>
</evidence>
<comment type="similarity">
    <text evidence="2">Belongs to the THAP1 family.</text>
</comment>
<feature type="domain" description="THAP-type" evidence="14">
    <location>
        <begin position="1"/>
        <end position="89"/>
    </location>
</feature>
<keyword evidence="7 13" id="KW-0175">Coiled coil</keyword>